<gene>
    <name evidence="1" type="ORF">BJ980_000162</name>
</gene>
<accession>A0A7Y9UT43</accession>
<organism evidence="1 2">
    <name type="scientific">Nocardioides daedukensis</name>
    <dbReference type="NCBI Taxonomy" id="634462"/>
    <lineage>
        <taxon>Bacteria</taxon>
        <taxon>Bacillati</taxon>
        <taxon>Actinomycetota</taxon>
        <taxon>Actinomycetes</taxon>
        <taxon>Propionibacteriales</taxon>
        <taxon>Nocardioidaceae</taxon>
        <taxon>Nocardioides</taxon>
    </lineage>
</organism>
<proteinExistence type="predicted"/>
<dbReference type="EMBL" id="JACCAA010000001">
    <property type="protein sequence ID" value="NYG57239.1"/>
    <property type="molecule type" value="Genomic_DNA"/>
</dbReference>
<protein>
    <submittedName>
        <fullName evidence="1">Uncharacterized protein</fullName>
    </submittedName>
</protein>
<sequence length="78" mass="8411">MPMPPPKPSTEGIRDRQVANEEQQLVRAVQATGPQLPEDLAVLVGAPYWEQGRFDRALAFAIADGLLHRTSSGTLATA</sequence>
<name>A0A7Y9UT43_9ACTN</name>
<dbReference type="AlphaFoldDB" id="A0A7Y9UT43"/>
<evidence type="ECO:0000313" key="2">
    <source>
        <dbReference type="Proteomes" id="UP000540656"/>
    </source>
</evidence>
<keyword evidence="2" id="KW-1185">Reference proteome</keyword>
<evidence type="ECO:0000313" key="1">
    <source>
        <dbReference type="EMBL" id="NYG57239.1"/>
    </source>
</evidence>
<reference evidence="1 2" key="1">
    <citation type="submission" date="2020-07" db="EMBL/GenBank/DDBJ databases">
        <title>Sequencing the genomes of 1000 actinobacteria strains.</title>
        <authorList>
            <person name="Klenk H.-P."/>
        </authorList>
    </citation>
    <scope>NUCLEOTIDE SEQUENCE [LARGE SCALE GENOMIC DNA]</scope>
    <source>
        <strain evidence="1 2">DSM 23819</strain>
    </source>
</reference>
<dbReference type="Proteomes" id="UP000540656">
    <property type="component" value="Unassembled WGS sequence"/>
</dbReference>
<dbReference type="RefSeq" id="WP_179500544.1">
    <property type="nucleotide sequence ID" value="NZ_JACCAA010000001.1"/>
</dbReference>
<comment type="caution">
    <text evidence="1">The sequence shown here is derived from an EMBL/GenBank/DDBJ whole genome shotgun (WGS) entry which is preliminary data.</text>
</comment>